<feature type="binding site" evidence="9">
    <location>
        <position position="88"/>
    </location>
    <ligand>
        <name>Mg(2+)</name>
        <dbReference type="ChEBI" id="CHEBI:18420"/>
        <label>2</label>
    </ligand>
</feature>
<dbReference type="InterPro" id="IPR050725">
    <property type="entry name" value="CysQ/Inositol_MonoPase"/>
</dbReference>
<evidence type="ECO:0000256" key="3">
    <source>
        <dbReference type="ARBA" id="ARBA00022475"/>
    </source>
</evidence>
<dbReference type="Gene3D" id="3.40.190.80">
    <property type="match status" value="1"/>
</dbReference>
<evidence type="ECO:0000256" key="7">
    <source>
        <dbReference type="ARBA" id="ARBA00022842"/>
    </source>
</evidence>
<feature type="binding site" evidence="9">
    <location>
        <position position="65"/>
    </location>
    <ligand>
        <name>substrate</name>
    </ligand>
</feature>
<dbReference type="EMBL" id="JACHBU010000004">
    <property type="protein sequence ID" value="MBB6509395.1"/>
    <property type="molecule type" value="Genomic_DNA"/>
</dbReference>
<dbReference type="CDD" id="cd01638">
    <property type="entry name" value="CysQ"/>
    <property type="match status" value="1"/>
</dbReference>
<comment type="subcellular location">
    <subcellularLocation>
        <location evidence="9">Cell inner membrane</location>
        <topology evidence="9">Peripheral membrane protein</topology>
        <orientation evidence="9">Cytoplasmic side</orientation>
    </subcellularLocation>
</comment>
<dbReference type="PROSITE" id="PS00629">
    <property type="entry name" value="IMP_1"/>
    <property type="match status" value="1"/>
</dbReference>
<feature type="binding site" evidence="9">
    <location>
        <position position="65"/>
    </location>
    <ligand>
        <name>Mg(2+)</name>
        <dbReference type="ChEBI" id="CHEBI:18420"/>
        <label>1</label>
    </ligand>
</feature>
<dbReference type="InterPro" id="IPR000760">
    <property type="entry name" value="Inositol_monophosphatase-like"/>
</dbReference>
<dbReference type="PANTHER" id="PTHR43028:SF5">
    <property type="entry name" value="3'(2'),5'-BISPHOSPHATE NUCLEOTIDASE 1"/>
    <property type="match status" value="1"/>
</dbReference>
<feature type="binding site" evidence="9">
    <location>
        <position position="87"/>
    </location>
    <ligand>
        <name>Mg(2+)</name>
        <dbReference type="ChEBI" id="CHEBI:18420"/>
        <label>1</label>
    </ligand>
</feature>
<feature type="binding site" evidence="10">
    <location>
        <position position="65"/>
    </location>
    <ligand>
        <name>Mg(2+)</name>
        <dbReference type="ChEBI" id="CHEBI:18420"/>
        <label>1</label>
        <note>catalytic</note>
    </ligand>
</feature>
<keyword evidence="8 9" id="KW-0472">Membrane</keyword>
<comment type="cofactor">
    <cofactor evidence="9 10">
        <name>Mg(2+)</name>
        <dbReference type="ChEBI" id="CHEBI:18420"/>
    </cofactor>
</comment>
<evidence type="ECO:0000256" key="10">
    <source>
        <dbReference type="PIRSR" id="PIRSR600760-2"/>
    </source>
</evidence>
<feature type="binding site" evidence="9">
    <location>
        <begin position="87"/>
        <end position="90"/>
    </location>
    <ligand>
        <name>substrate</name>
    </ligand>
</feature>
<comment type="caution">
    <text evidence="11">The sequence shown here is derived from an EMBL/GenBank/DDBJ whole genome shotgun (WGS) entry which is preliminary data.</text>
</comment>
<dbReference type="InterPro" id="IPR006240">
    <property type="entry name" value="CysQ"/>
</dbReference>
<proteinExistence type="inferred from homology"/>
<gene>
    <name evidence="9" type="primary">cysQ</name>
    <name evidence="11" type="ORF">F4695_002752</name>
</gene>
<evidence type="ECO:0000256" key="4">
    <source>
        <dbReference type="ARBA" id="ARBA00022519"/>
    </source>
</evidence>
<feature type="binding site" evidence="10">
    <location>
        <position position="214"/>
    </location>
    <ligand>
        <name>Mg(2+)</name>
        <dbReference type="ChEBI" id="CHEBI:18420"/>
        <label>1</label>
        <note>catalytic</note>
    </ligand>
</feature>
<dbReference type="GO" id="GO:0005886">
    <property type="term" value="C:plasma membrane"/>
    <property type="evidence" value="ECO:0007669"/>
    <property type="project" value="UniProtKB-SubCell"/>
</dbReference>
<accession>A0A7X0JKN9</accession>
<feature type="binding site" evidence="9">
    <location>
        <position position="85"/>
    </location>
    <ligand>
        <name>Mg(2+)</name>
        <dbReference type="ChEBI" id="CHEBI:18420"/>
        <label>2</label>
    </ligand>
</feature>
<dbReference type="GO" id="GO:0000103">
    <property type="term" value="P:sulfate assimilation"/>
    <property type="evidence" value="ECO:0007669"/>
    <property type="project" value="TreeGrafter"/>
</dbReference>
<comment type="function">
    <text evidence="9">Converts adenosine-3',5'-bisphosphate (PAP) to AMP.</text>
</comment>
<organism evidence="11 12">
    <name type="scientific">Rhizobium soli</name>
    <dbReference type="NCBI Taxonomy" id="424798"/>
    <lineage>
        <taxon>Bacteria</taxon>
        <taxon>Pseudomonadati</taxon>
        <taxon>Pseudomonadota</taxon>
        <taxon>Alphaproteobacteria</taxon>
        <taxon>Hyphomicrobiales</taxon>
        <taxon>Rhizobiaceae</taxon>
        <taxon>Rhizobium/Agrobacterium group</taxon>
        <taxon>Rhizobium</taxon>
    </lineage>
</organism>
<keyword evidence="7 9" id="KW-0460">Magnesium</keyword>
<dbReference type="NCBIfam" id="TIGR01331">
    <property type="entry name" value="bisphos_cysQ"/>
    <property type="match status" value="1"/>
</dbReference>
<dbReference type="HAMAP" id="MF_02095">
    <property type="entry name" value="CysQ"/>
    <property type="match status" value="1"/>
</dbReference>
<evidence type="ECO:0000256" key="5">
    <source>
        <dbReference type="ARBA" id="ARBA00022723"/>
    </source>
</evidence>
<dbReference type="InterPro" id="IPR020583">
    <property type="entry name" value="Inositol_monoP_metal-BS"/>
</dbReference>
<feature type="binding site" evidence="9">
    <location>
        <position position="214"/>
    </location>
    <ligand>
        <name>Mg(2+)</name>
        <dbReference type="ChEBI" id="CHEBI:18420"/>
        <label>2</label>
    </ligand>
</feature>
<dbReference type="InterPro" id="IPR020550">
    <property type="entry name" value="Inositol_monophosphatase_CS"/>
</dbReference>
<evidence type="ECO:0000313" key="11">
    <source>
        <dbReference type="EMBL" id="MBB6509395.1"/>
    </source>
</evidence>
<dbReference type="GO" id="GO:0050427">
    <property type="term" value="P:3'-phosphoadenosine 5'-phosphosulfate metabolic process"/>
    <property type="evidence" value="ECO:0007669"/>
    <property type="project" value="TreeGrafter"/>
</dbReference>
<protein>
    <recommendedName>
        <fullName evidence="9">3'(2'),5'-bisphosphate nucleotidase CysQ</fullName>
        <ecNumber evidence="9">3.1.3.7</ecNumber>
    </recommendedName>
    <alternativeName>
        <fullName evidence="9">3'(2'),5-bisphosphonucleoside 3'(2')-phosphohydrolase</fullName>
    </alternativeName>
    <alternativeName>
        <fullName evidence="9">3'-phosphoadenosine 5'-phosphate phosphatase</fullName>
        <shortName evidence="9">PAP phosphatase</shortName>
    </alternativeName>
</protein>
<dbReference type="Gene3D" id="3.30.540.10">
    <property type="entry name" value="Fructose-1,6-Bisphosphatase, subunit A, domain 1"/>
    <property type="match status" value="1"/>
</dbReference>
<dbReference type="RefSeq" id="WP_184654948.1">
    <property type="nucleotide sequence ID" value="NZ_JACHBU010000004.1"/>
</dbReference>
<dbReference type="SUPFAM" id="SSF56655">
    <property type="entry name" value="Carbohydrate phosphatase"/>
    <property type="match status" value="1"/>
</dbReference>
<sequence length="265" mass="28276">MMSMLSIFETIALDAGRTILEIRGRGAHTHYKPDHSPVTEADEAAEAIILEALAQHWPAIPAVAEEAVAAGQIPDISGGRFFLIDPLDGTREFINGRDDFTVNIALIENALPTVGIVYAPALNVGYGGAQNQASKLSIAPDFTIENRQAIRARVMPRRPIACASRSHRTIETDDFLAQYGDLETLSVGSSLKFGLLAEGAADIYPRFGRTMEWDTAAGDAVLRAAGGKTCAIDGQPLRYGKVGRSDETDFANGDFIATGASVDAL</sequence>
<feature type="binding site" evidence="10">
    <location>
        <position position="88"/>
    </location>
    <ligand>
        <name>Mg(2+)</name>
        <dbReference type="ChEBI" id="CHEBI:18420"/>
        <label>1</label>
        <note>catalytic</note>
    </ligand>
</feature>
<evidence type="ECO:0000313" key="12">
    <source>
        <dbReference type="Proteomes" id="UP000585437"/>
    </source>
</evidence>
<evidence type="ECO:0000256" key="9">
    <source>
        <dbReference type="HAMAP-Rule" id="MF_02095"/>
    </source>
</evidence>
<feature type="binding site" evidence="10">
    <location>
        <position position="87"/>
    </location>
    <ligand>
        <name>Mg(2+)</name>
        <dbReference type="ChEBI" id="CHEBI:18420"/>
        <label>1</label>
        <note>catalytic</note>
    </ligand>
</feature>
<dbReference type="GO" id="GO:0000287">
    <property type="term" value="F:magnesium ion binding"/>
    <property type="evidence" value="ECO:0007669"/>
    <property type="project" value="UniProtKB-UniRule"/>
</dbReference>
<dbReference type="PANTHER" id="PTHR43028">
    <property type="entry name" value="3'(2'),5'-BISPHOSPHATE NUCLEOTIDASE 1"/>
    <property type="match status" value="1"/>
</dbReference>
<comment type="catalytic activity">
    <reaction evidence="1 9">
        <text>adenosine 3',5'-bisphosphate + H2O = AMP + phosphate</text>
        <dbReference type="Rhea" id="RHEA:10040"/>
        <dbReference type="ChEBI" id="CHEBI:15377"/>
        <dbReference type="ChEBI" id="CHEBI:43474"/>
        <dbReference type="ChEBI" id="CHEBI:58343"/>
        <dbReference type="ChEBI" id="CHEBI:456215"/>
        <dbReference type="EC" id="3.1.3.7"/>
    </reaction>
</comment>
<dbReference type="AlphaFoldDB" id="A0A7X0JKN9"/>
<dbReference type="GO" id="GO:0046854">
    <property type="term" value="P:phosphatidylinositol phosphate biosynthetic process"/>
    <property type="evidence" value="ECO:0007669"/>
    <property type="project" value="InterPro"/>
</dbReference>
<keyword evidence="3 9" id="KW-1003">Cell membrane</keyword>
<evidence type="ECO:0000256" key="2">
    <source>
        <dbReference type="ARBA" id="ARBA00005289"/>
    </source>
</evidence>
<keyword evidence="5 9" id="KW-0479">Metal-binding</keyword>
<name>A0A7X0JKN9_9HYPH</name>
<keyword evidence="4 9" id="KW-0997">Cell inner membrane</keyword>
<dbReference type="PRINTS" id="PR00377">
    <property type="entry name" value="IMPHPHTASES"/>
</dbReference>
<keyword evidence="12" id="KW-1185">Reference proteome</keyword>
<evidence type="ECO:0000256" key="8">
    <source>
        <dbReference type="ARBA" id="ARBA00023136"/>
    </source>
</evidence>
<dbReference type="Proteomes" id="UP000585437">
    <property type="component" value="Unassembled WGS sequence"/>
</dbReference>
<feature type="binding site" evidence="9">
    <location>
        <position position="85"/>
    </location>
    <ligand>
        <name>Mg(2+)</name>
        <dbReference type="ChEBI" id="CHEBI:18420"/>
        <label>1</label>
    </ligand>
</feature>
<comment type="similarity">
    <text evidence="2 9">Belongs to the inositol monophosphatase superfamily. CysQ family.</text>
</comment>
<evidence type="ECO:0000256" key="6">
    <source>
        <dbReference type="ARBA" id="ARBA00022801"/>
    </source>
</evidence>
<dbReference type="Pfam" id="PF00459">
    <property type="entry name" value="Inositol_P"/>
    <property type="match status" value="1"/>
</dbReference>
<dbReference type="EC" id="3.1.3.7" evidence="9"/>
<dbReference type="GO" id="GO:0008441">
    <property type="term" value="F:3'(2'),5'-bisphosphate nucleotidase activity"/>
    <property type="evidence" value="ECO:0007669"/>
    <property type="project" value="UniProtKB-UniRule"/>
</dbReference>
<feature type="binding site" evidence="10">
    <location>
        <position position="85"/>
    </location>
    <ligand>
        <name>Mg(2+)</name>
        <dbReference type="ChEBI" id="CHEBI:18420"/>
        <label>1</label>
        <note>catalytic</note>
    </ligand>
</feature>
<dbReference type="PROSITE" id="PS00630">
    <property type="entry name" value="IMP_2"/>
    <property type="match status" value="1"/>
</dbReference>
<feature type="binding site" evidence="9">
    <location>
        <position position="214"/>
    </location>
    <ligand>
        <name>substrate</name>
    </ligand>
</feature>
<reference evidence="11 12" key="1">
    <citation type="submission" date="2020-08" db="EMBL/GenBank/DDBJ databases">
        <title>The Agave Microbiome: Exploring the role of microbial communities in plant adaptations to desert environments.</title>
        <authorList>
            <person name="Partida-Martinez L.P."/>
        </authorList>
    </citation>
    <scope>NUCLEOTIDE SEQUENCE [LARGE SCALE GENOMIC DNA]</scope>
    <source>
        <strain evidence="11 12">AS3.12</strain>
    </source>
</reference>
<keyword evidence="6 9" id="KW-0378">Hydrolase</keyword>
<evidence type="ECO:0000256" key="1">
    <source>
        <dbReference type="ARBA" id="ARBA00001625"/>
    </source>
</evidence>